<evidence type="ECO:0000313" key="2">
    <source>
        <dbReference type="EMBL" id="MDY5145626.1"/>
    </source>
</evidence>
<evidence type="ECO:0000313" key="4">
    <source>
        <dbReference type="Proteomes" id="UP001288320"/>
    </source>
</evidence>
<comment type="caution">
    <text evidence="1">The sequence shown here is derived from an EMBL/GenBank/DDBJ whole genome shotgun (WGS) entry which is preliminary data.</text>
</comment>
<proteinExistence type="predicted"/>
<organism evidence="1 4">
    <name type="scientific">Actinotignum timonense</name>
    <dbReference type="NCBI Taxonomy" id="1870995"/>
    <lineage>
        <taxon>Bacteria</taxon>
        <taxon>Bacillati</taxon>
        <taxon>Actinomycetota</taxon>
        <taxon>Actinomycetes</taxon>
        <taxon>Actinomycetales</taxon>
        <taxon>Actinomycetaceae</taxon>
        <taxon>Actinotignum</taxon>
    </lineage>
</organism>
<dbReference type="RefSeq" id="WP_087070975.1">
    <property type="nucleotide sequence ID" value="NZ_CAUPFC010000001.1"/>
</dbReference>
<dbReference type="EMBL" id="JAWNFY010000002">
    <property type="protein sequence ID" value="MDY5145626.1"/>
    <property type="molecule type" value="Genomic_DNA"/>
</dbReference>
<accession>A0AAW9HJK3</accession>
<name>A0AAW9HJK3_9ACTO</name>
<reference evidence="1 3" key="1">
    <citation type="submission" date="2023-10" db="EMBL/GenBank/DDBJ databases">
        <title>Whole Genome based description of the genera Actinobaculum and Actinotignum reveals a complex phylogenetic relationship within the species included in the genus Actinotignum.</title>
        <authorList>
            <person name="Jensen C.S."/>
            <person name="Dargis R."/>
            <person name="Kemp M."/>
            <person name="Christensen J.J."/>
        </authorList>
    </citation>
    <scope>NUCLEOTIDE SEQUENCE</scope>
    <source>
        <strain evidence="2 3">SLA_B089</strain>
        <strain evidence="1">SLA_B245</strain>
    </source>
</reference>
<dbReference type="GeneID" id="92813932"/>
<evidence type="ECO:0000313" key="3">
    <source>
        <dbReference type="Proteomes" id="UP001284901"/>
    </source>
</evidence>
<dbReference type="Proteomes" id="UP001288320">
    <property type="component" value="Unassembled WGS sequence"/>
</dbReference>
<dbReference type="InterPro" id="IPR032344">
    <property type="entry name" value="DUF4862"/>
</dbReference>
<evidence type="ECO:0000313" key="1">
    <source>
        <dbReference type="EMBL" id="MDY5139794.1"/>
    </source>
</evidence>
<dbReference type="AlphaFoldDB" id="A0AAW9HJK3"/>
<gene>
    <name evidence="1" type="ORF">R6G74_00475</name>
    <name evidence="2" type="ORF">R6P33_01135</name>
</gene>
<dbReference type="EMBL" id="JAWNFV010000001">
    <property type="protein sequence ID" value="MDY5139794.1"/>
    <property type="molecule type" value="Genomic_DNA"/>
</dbReference>
<sequence>MTLPFVVGAYASLPEPALQPDYYRLLAEQEWISGIEIPFPGVLAGDPKAIAGVIAPHWTLNTITAIPGTMQNVGKNPAFGLASPDEEGRTAALAFTREIRDAVASLAQLSGRPVITKVQLHSAPTKQADGAAFRASLAELSEWDWSGAVPVIEHCDRYIEGQAPEKGFLALEEEIAICQELGLGIHINWGRSALEERSADTAFAHIEACAQAGVLAGLMFSGAGPAETQYGYSWIDGHLPSHADEPTSIMTAEEITRCANAAREGGAQYLGAKICVPANASLPERVAMLEHIHRAAVAN</sequence>
<keyword evidence="3" id="KW-1185">Reference proteome</keyword>
<dbReference type="Proteomes" id="UP001284901">
    <property type="component" value="Unassembled WGS sequence"/>
</dbReference>
<protein>
    <submittedName>
        <fullName evidence="1">DUF4862 family protein</fullName>
    </submittedName>
</protein>
<dbReference type="Pfam" id="PF16154">
    <property type="entry name" value="DUF4862"/>
    <property type="match status" value="1"/>
</dbReference>